<dbReference type="KEGG" id="lrz:BJI69_06920"/>
<feature type="active site" description="Proton donor" evidence="4">
    <location>
        <position position="365"/>
    </location>
</feature>
<name>A0A1L3ERG0_9GAMM</name>
<evidence type="ECO:0000259" key="6">
    <source>
        <dbReference type="Pfam" id="PF06441"/>
    </source>
</evidence>
<feature type="signal peptide" evidence="5">
    <location>
        <begin position="1"/>
        <end position="33"/>
    </location>
</feature>
<keyword evidence="5" id="KW-0732">Signal</keyword>
<dbReference type="PRINTS" id="PR00412">
    <property type="entry name" value="EPOXHYDRLASE"/>
</dbReference>
<dbReference type="PANTHER" id="PTHR21661:SF35">
    <property type="entry name" value="EPOXIDE HYDROLASE"/>
    <property type="match status" value="1"/>
</dbReference>
<dbReference type="GO" id="GO:0097176">
    <property type="term" value="P:epoxide metabolic process"/>
    <property type="evidence" value="ECO:0007669"/>
    <property type="project" value="TreeGrafter"/>
</dbReference>
<feature type="chain" id="PRO_5009853185" evidence="5">
    <location>
        <begin position="34"/>
        <end position="444"/>
    </location>
</feature>
<organism evidence="7 8">
    <name type="scientific">Luteibacter rhizovicinus DSM 16549</name>
    <dbReference type="NCBI Taxonomy" id="1440763"/>
    <lineage>
        <taxon>Bacteria</taxon>
        <taxon>Pseudomonadati</taxon>
        <taxon>Pseudomonadota</taxon>
        <taxon>Gammaproteobacteria</taxon>
        <taxon>Lysobacterales</taxon>
        <taxon>Rhodanobacteraceae</taxon>
        <taxon>Luteibacter</taxon>
    </lineage>
</organism>
<dbReference type="EMBL" id="CP017480">
    <property type="protein sequence ID" value="APG03661.1"/>
    <property type="molecule type" value="Genomic_DNA"/>
</dbReference>
<dbReference type="PIRSF" id="PIRSF001112">
    <property type="entry name" value="Epoxide_hydrolase"/>
    <property type="match status" value="1"/>
</dbReference>
<dbReference type="InterPro" id="IPR010497">
    <property type="entry name" value="Epoxide_hydro_N"/>
</dbReference>
<dbReference type="STRING" id="1440763.BJI69_06920"/>
<evidence type="ECO:0000313" key="8">
    <source>
        <dbReference type="Proteomes" id="UP000182987"/>
    </source>
</evidence>
<feature type="domain" description="Epoxide hydrolase N-terminal" evidence="6">
    <location>
        <begin position="55"/>
        <end position="160"/>
    </location>
</feature>
<comment type="similarity">
    <text evidence="1">Belongs to the peptidase S33 family.</text>
</comment>
<dbReference type="Proteomes" id="UP000182987">
    <property type="component" value="Chromosome"/>
</dbReference>
<keyword evidence="2" id="KW-0058">Aromatic hydrocarbons catabolism</keyword>
<dbReference type="Pfam" id="PF06441">
    <property type="entry name" value="EHN"/>
    <property type="match status" value="1"/>
</dbReference>
<accession>A0A1L3ERG0</accession>
<dbReference type="GO" id="GO:0004301">
    <property type="term" value="F:epoxide hydrolase activity"/>
    <property type="evidence" value="ECO:0007669"/>
    <property type="project" value="TreeGrafter"/>
</dbReference>
<dbReference type="SUPFAM" id="SSF53474">
    <property type="entry name" value="alpha/beta-Hydrolases"/>
    <property type="match status" value="1"/>
</dbReference>
<protein>
    <submittedName>
        <fullName evidence="7">Multidrug MFS transporter</fullName>
    </submittedName>
</protein>
<dbReference type="Gene3D" id="3.40.50.1820">
    <property type="entry name" value="alpha/beta hydrolase"/>
    <property type="match status" value="1"/>
</dbReference>
<proteinExistence type="inferred from homology"/>
<keyword evidence="3" id="KW-0378">Hydrolase</keyword>
<feature type="active site" description="Nucleophile" evidence="4">
    <location>
        <position position="229"/>
    </location>
</feature>
<dbReference type="InterPro" id="IPR000639">
    <property type="entry name" value="Epox_hydrolase-like"/>
</dbReference>
<keyword evidence="8" id="KW-1185">Reference proteome</keyword>
<evidence type="ECO:0000256" key="3">
    <source>
        <dbReference type="ARBA" id="ARBA00022801"/>
    </source>
</evidence>
<dbReference type="InterPro" id="IPR016292">
    <property type="entry name" value="Epoxide_hydrolase"/>
</dbReference>
<dbReference type="PANTHER" id="PTHR21661">
    <property type="entry name" value="EPOXIDE HYDROLASE 1-RELATED"/>
    <property type="match status" value="1"/>
</dbReference>
<evidence type="ECO:0000256" key="4">
    <source>
        <dbReference type="PIRSR" id="PIRSR001112-1"/>
    </source>
</evidence>
<evidence type="ECO:0000256" key="2">
    <source>
        <dbReference type="ARBA" id="ARBA00022797"/>
    </source>
</evidence>
<evidence type="ECO:0000256" key="5">
    <source>
        <dbReference type="SAM" id="SignalP"/>
    </source>
</evidence>
<gene>
    <name evidence="7" type="ORF">BJI69_06920</name>
</gene>
<dbReference type="AlphaFoldDB" id="A0A1L3ERG0"/>
<feature type="active site" description="Proton acceptor" evidence="4">
    <location>
        <position position="422"/>
    </location>
</feature>
<evidence type="ECO:0000313" key="7">
    <source>
        <dbReference type="EMBL" id="APG03661.1"/>
    </source>
</evidence>
<dbReference type="OrthoDB" id="9780765at2"/>
<reference evidence="8" key="1">
    <citation type="submission" date="2016-09" db="EMBL/GenBank/DDBJ databases">
        <authorList>
            <person name="Lysoe E."/>
        </authorList>
    </citation>
    <scope>NUCLEOTIDE SEQUENCE [LARGE SCALE GENOMIC DNA]</scope>
    <source>
        <strain evidence="8">LJ96T</strain>
    </source>
</reference>
<sequence length="444" mass="49317">MEANRRTMMSSAFAKRTLAIAVGFAMLAPSVYAQPAHAFEAVATATGTTKVDESIRPFHVHVPQEQIDDLRRRIAETRWPDKEVVKDESQGVQLARVQALVKYWGTDYDWRKAEAQLNALPEFVTNIDGVDIQFIHVRSKNPHALPVILTHGWPGSTFEFLKTIGPLTDPVAYGGRADDAFDVIIPSIPGYGFSGKPTELGWNPERTARAWDVLMKRLGYKHYVSQGGDHGSVISDALARQAPKGLLAIHLNMPATIPGNLVKGINAGDPAPAELKADEKEAYESLSTFFGRNAAYGAMMVTRPQTIGYSLSDSPSGLAAWMYEKFGQWSDSNGVPENVLSRDEMLNDITLYWLTNTGASSSRFYWENNNNNFSAVTQRTNEIKVPVAITVFPHEIYKAPESWSKAAYPSLFYYHQVSKGGHFAAWEQPQLFAEELRAAFKSVR</sequence>
<evidence type="ECO:0000256" key="1">
    <source>
        <dbReference type="ARBA" id="ARBA00010088"/>
    </source>
</evidence>
<dbReference type="InterPro" id="IPR029058">
    <property type="entry name" value="AB_hydrolase_fold"/>
</dbReference>